<evidence type="ECO:0000256" key="3">
    <source>
        <dbReference type="ARBA" id="ARBA00022989"/>
    </source>
</evidence>
<feature type="transmembrane region" description="Helical" evidence="5">
    <location>
        <begin position="474"/>
        <end position="495"/>
    </location>
</feature>
<evidence type="ECO:0000256" key="2">
    <source>
        <dbReference type="ARBA" id="ARBA00022692"/>
    </source>
</evidence>
<dbReference type="AlphaFoldDB" id="A0A7E4ZXG7"/>
<evidence type="ECO:0000256" key="5">
    <source>
        <dbReference type="SAM" id="Phobius"/>
    </source>
</evidence>
<organism evidence="7 8">
    <name type="scientific">Panagrellus redivivus</name>
    <name type="common">Microworm</name>
    <dbReference type="NCBI Taxonomy" id="6233"/>
    <lineage>
        <taxon>Eukaryota</taxon>
        <taxon>Metazoa</taxon>
        <taxon>Ecdysozoa</taxon>
        <taxon>Nematoda</taxon>
        <taxon>Chromadorea</taxon>
        <taxon>Rhabditida</taxon>
        <taxon>Tylenchina</taxon>
        <taxon>Panagrolaimomorpha</taxon>
        <taxon>Panagrolaimoidea</taxon>
        <taxon>Panagrolaimidae</taxon>
        <taxon>Panagrellus</taxon>
    </lineage>
</organism>
<keyword evidence="4 5" id="KW-0472">Membrane</keyword>
<comment type="subcellular location">
    <subcellularLocation>
        <location evidence="1">Membrane</location>
        <topology evidence="1">Multi-pass membrane protein</topology>
    </subcellularLocation>
</comment>
<proteinExistence type="predicted"/>
<feature type="transmembrane region" description="Helical" evidence="5">
    <location>
        <begin position="43"/>
        <end position="63"/>
    </location>
</feature>
<dbReference type="InterPro" id="IPR012858">
    <property type="entry name" value="DC_STAMP-like"/>
</dbReference>
<dbReference type="WBParaSite" id="Pan_g23169.t1">
    <property type="protein sequence ID" value="Pan_g23169.t1"/>
    <property type="gene ID" value="Pan_g23169"/>
</dbReference>
<feature type="transmembrane region" description="Helical" evidence="5">
    <location>
        <begin position="565"/>
        <end position="587"/>
    </location>
</feature>
<protein>
    <submittedName>
        <fullName evidence="8">DC_STAMP domain-containing protein</fullName>
    </submittedName>
</protein>
<keyword evidence="7" id="KW-1185">Reference proteome</keyword>
<keyword evidence="3 5" id="KW-1133">Transmembrane helix</keyword>
<dbReference type="PANTHER" id="PTHR21041:SF17">
    <property type="entry name" value="E3 UBIQUITIN-PROTEIN LIGASE DCST1"/>
    <property type="match status" value="1"/>
</dbReference>
<dbReference type="GO" id="GO:0016020">
    <property type="term" value="C:membrane"/>
    <property type="evidence" value="ECO:0007669"/>
    <property type="project" value="UniProtKB-SubCell"/>
</dbReference>
<feature type="domain" description="Dendritic cell-specific transmembrane protein-like" evidence="6">
    <location>
        <begin position="418"/>
        <end position="612"/>
    </location>
</feature>
<evidence type="ECO:0000259" key="6">
    <source>
        <dbReference type="Pfam" id="PF07782"/>
    </source>
</evidence>
<feature type="transmembrane region" description="Helical" evidence="5">
    <location>
        <begin position="83"/>
        <end position="111"/>
    </location>
</feature>
<sequence length="747" mass="84689">MKFQINFLKRLITEPRREAHRLRLQRSWIADVFWYSSSYDYRWLRILVNLPIGLLLAFCLYTLGWKRLNFADFDPVLGNIFKFLVIIGCGVSFAISPVFRCALVCLCLGGLGKSGQGLLSVFVAEQLSAGPMANVLQNFEQSSHMIVCHLEMQASLTAQRITLASGPLEEMLEKQVVSSAAIGEKIAKLLQSVTSPLSGELEKDNDEDEALSASVDSVKVLAEAEEIEFSEGNTTPTPTSTTKKQRFKTAISAMSERYEKRCREVFASAARECNAKLVEVQNKCHSIVPWLLRSLVCSQFSPAGLCQPSKLAKSAEEKCAVNRDSVPDGDADDLKDLRAQIGKQLKISLHLLAIEEPRDERLRLLSEIKTQVQSDIDFLRLLLKTFNEILSACMLLMVYSILSDVITMLSSYLNNIDFKNTFLTAYFHYIDQKRKQAGEESLIPLSRAEIHRNKLMTAFSPPTGPEIKASWQPLLKWAVTFIIATLVVAIDAMLYRILRKVVTFAEDAQSAQQGHHMLHIDVAGEGAMAEMIRGLLNFNFTKVVDGKTSSNECTKEPTPPDVQTIIWWIYVPLGVMFLLQVIFNFVIKRATLFFIVSYVFRKRSRARVIHLYNKLLFSRANERRLARARIRLAVYNRQLQKAQPGFFFANDGFFKTKIVDRLFRTAKCLLCEEKFRPRKLVQCPVCFSEYCAYCWEENVSQCYACAVNDGFVNSHQTQIKFEKNTAEEDAVEVPEVQKEKAVENVAQ</sequence>
<dbReference type="PANTHER" id="PTHR21041">
    <property type="entry name" value="DENDRITIC CELL-SPECIFIC TRANSMEMBRANE PROTEIN"/>
    <property type="match status" value="1"/>
</dbReference>
<name>A0A7E4ZXG7_PANRE</name>
<feature type="transmembrane region" description="Helical" evidence="5">
    <location>
        <begin position="389"/>
        <end position="413"/>
    </location>
</feature>
<keyword evidence="2 5" id="KW-0812">Transmembrane</keyword>
<reference evidence="7" key="1">
    <citation type="journal article" date="2013" name="Genetics">
        <title>The draft genome and transcriptome of Panagrellus redivivus are shaped by the harsh demands of a free-living lifestyle.</title>
        <authorList>
            <person name="Srinivasan J."/>
            <person name="Dillman A.R."/>
            <person name="Macchietto M.G."/>
            <person name="Heikkinen L."/>
            <person name="Lakso M."/>
            <person name="Fracchia K.M."/>
            <person name="Antoshechkin I."/>
            <person name="Mortazavi A."/>
            <person name="Wong G."/>
            <person name="Sternberg P.W."/>
        </authorList>
    </citation>
    <scope>NUCLEOTIDE SEQUENCE [LARGE SCALE GENOMIC DNA]</scope>
    <source>
        <strain evidence="7">MT8872</strain>
    </source>
</reference>
<evidence type="ECO:0000256" key="1">
    <source>
        <dbReference type="ARBA" id="ARBA00004141"/>
    </source>
</evidence>
<reference evidence="8" key="2">
    <citation type="submission" date="2020-10" db="UniProtKB">
        <authorList>
            <consortium name="WormBaseParasite"/>
        </authorList>
    </citation>
    <scope>IDENTIFICATION</scope>
</reference>
<dbReference type="Proteomes" id="UP000492821">
    <property type="component" value="Unassembled WGS sequence"/>
</dbReference>
<dbReference type="InterPro" id="IPR051856">
    <property type="entry name" value="CSR-E3_Ligase_Protein"/>
</dbReference>
<evidence type="ECO:0000256" key="4">
    <source>
        <dbReference type="ARBA" id="ARBA00023136"/>
    </source>
</evidence>
<accession>A0A7E4ZXG7</accession>
<evidence type="ECO:0000313" key="8">
    <source>
        <dbReference type="WBParaSite" id="Pan_g23169.t1"/>
    </source>
</evidence>
<evidence type="ECO:0000313" key="7">
    <source>
        <dbReference type="Proteomes" id="UP000492821"/>
    </source>
</evidence>
<dbReference type="Pfam" id="PF07782">
    <property type="entry name" value="DC_STAMP"/>
    <property type="match status" value="1"/>
</dbReference>